<protein>
    <recommendedName>
        <fullName evidence="3">DUF1848 domain-containing protein</fullName>
    </recommendedName>
</protein>
<evidence type="ECO:0000313" key="2">
    <source>
        <dbReference type="Proteomes" id="UP000264215"/>
    </source>
</evidence>
<gene>
    <name evidence="1" type="ORF">DIT26_04380</name>
</gene>
<dbReference type="Proteomes" id="UP000264215">
    <property type="component" value="Unassembled WGS sequence"/>
</dbReference>
<proteinExistence type="predicted"/>
<dbReference type="EMBL" id="DQBS01000108">
    <property type="protein sequence ID" value="HCO69811.1"/>
    <property type="molecule type" value="Genomic_DNA"/>
</dbReference>
<dbReference type="Pfam" id="PF08902">
    <property type="entry name" value="DUF1848"/>
    <property type="match status" value="1"/>
</dbReference>
<sequence>MIVSASRRTDIPAFYSEWIVERLKTGFALVRNPFNLRQVSKVILTPEAVDCFVFWTKDPRKMLDKLNHFVDYCYYFQFTITPYNRSVEPGLRDKREIVETFKKLSGKIGEDRVIWRYDPILINEEYSVDNHLRAFEKMAHLLKGFTEECVISFVDYYQKISSNLRRLGARAPDEIEVRKIARHFSEVSLAEGMKLKTCSETVDLSEYKISHGSCIDGMLIDRLTGRRVDRPKDRYQRAACRCVESVDIGAYNTCPNQCLYCYASFSEKAIRRNYHSFNPKSPLLCSEVEEHDEITERKK</sequence>
<name>A0A3D3TLM0_9BACT</name>
<organism evidence="1 2">
    <name type="scientific">Mesotoga infera</name>
    <dbReference type="NCBI Taxonomy" id="1236046"/>
    <lineage>
        <taxon>Bacteria</taxon>
        <taxon>Thermotogati</taxon>
        <taxon>Thermotogota</taxon>
        <taxon>Thermotogae</taxon>
        <taxon>Kosmotogales</taxon>
        <taxon>Kosmotogaceae</taxon>
        <taxon>Mesotoga</taxon>
    </lineage>
</organism>
<dbReference type="AlphaFoldDB" id="A0A3D3TLM0"/>
<evidence type="ECO:0000313" key="1">
    <source>
        <dbReference type="EMBL" id="HCO69811.1"/>
    </source>
</evidence>
<reference evidence="1 2" key="1">
    <citation type="journal article" date="2018" name="Nat. Biotechnol.">
        <title>A standardized bacterial taxonomy based on genome phylogeny substantially revises the tree of life.</title>
        <authorList>
            <person name="Parks D.H."/>
            <person name="Chuvochina M."/>
            <person name="Waite D.W."/>
            <person name="Rinke C."/>
            <person name="Skarshewski A."/>
            <person name="Chaumeil P.A."/>
            <person name="Hugenholtz P."/>
        </authorList>
    </citation>
    <scope>NUCLEOTIDE SEQUENCE [LARGE SCALE GENOMIC DNA]</scope>
    <source>
        <strain evidence="1">UBA9905</strain>
    </source>
</reference>
<comment type="caution">
    <text evidence="1">The sequence shown here is derived from an EMBL/GenBank/DDBJ whole genome shotgun (WGS) entry which is preliminary data.</text>
</comment>
<accession>A0A3D3TLM0</accession>
<dbReference type="InterPro" id="IPR014998">
    <property type="entry name" value="DUF1848"/>
</dbReference>
<evidence type="ECO:0008006" key="3">
    <source>
        <dbReference type="Google" id="ProtNLM"/>
    </source>
</evidence>